<keyword evidence="2" id="KW-1185">Reference proteome</keyword>
<protein>
    <submittedName>
        <fullName evidence="1">Uncharacterized protein</fullName>
    </submittedName>
</protein>
<dbReference type="EMBL" id="JAANER010000007">
    <property type="protein sequence ID" value="KAG9187920.1"/>
    <property type="molecule type" value="Genomic_DNA"/>
</dbReference>
<reference evidence="1" key="1">
    <citation type="submission" date="2021-07" db="EMBL/GenBank/DDBJ databases">
        <title>Genome Resource of American Ginseng Black Spot Pathogen Alternaria panax.</title>
        <authorList>
            <person name="Qiu C."/>
            <person name="Wang W."/>
            <person name="Liu Z."/>
        </authorList>
    </citation>
    <scope>NUCLEOTIDE SEQUENCE</scope>
    <source>
        <strain evidence="1">BNCC115425</strain>
    </source>
</reference>
<dbReference type="Proteomes" id="UP001199106">
    <property type="component" value="Unassembled WGS sequence"/>
</dbReference>
<comment type="caution">
    <text evidence="1">The sequence shown here is derived from an EMBL/GenBank/DDBJ whole genome shotgun (WGS) entry which is preliminary data.</text>
</comment>
<dbReference type="AlphaFoldDB" id="A0AAD4I3Z2"/>
<sequence>MWSERPYYGYEIDPYVPQDSFKRTVLRYVGNAEHEVASHTSSATLRFYQIEVDVARALPAQLEEHLDTVLLRARDGPRSPNAKRIVQQRLTTSLGNESTGIRGLAGVDDPNTVSEAPVISRKLNYNLSATCPHRAIGQDTQPAVAAPVAWRPVVNMHYARVLIPSALCFPCTSLRRVLSFFSTVLKDSRTTRTCVSLRGSKTQAKGFGADTNPVVNMLSSTMRFFRSGVRTWKAHNSATVSEVTGLRFANISFRTELCRVVKKVLVVSHRAKERNNNRALGDEVALVVVLMGRGVRNAGLLRMTPTEQLFHHGLNIWLLEGSTLALGISDAEETLRQKV</sequence>
<organism evidence="1 2">
    <name type="scientific">Alternaria panax</name>
    <dbReference type="NCBI Taxonomy" id="48097"/>
    <lineage>
        <taxon>Eukaryota</taxon>
        <taxon>Fungi</taxon>
        <taxon>Dikarya</taxon>
        <taxon>Ascomycota</taxon>
        <taxon>Pezizomycotina</taxon>
        <taxon>Dothideomycetes</taxon>
        <taxon>Pleosporomycetidae</taxon>
        <taxon>Pleosporales</taxon>
        <taxon>Pleosporineae</taxon>
        <taxon>Pleosporaceae</taxon>
        <taxon>Alternaria</taxon>
        <taxon>Alternaria sect. Panax</taxon>
    </lineage>
</organism>
<proteinExistence type="predicted"/>
<name>A0AAD4I3Z2_9PLEO</name>
<evidence type="ECO:0000313" key="1">
    <source>
        <dbReference type="EMBL" id="KAG9187920.1"/>
    </source>
</evidence>
<gene>
    <name evidence="1" type="ORF">G6011_05791</name>
</gene>
<accession>A0AAD4I3Z2</accession>
<evidence type="ECO:0000313" key="2">
    <source>
        <dbReference type="Proteomes" id="UP001199106"/>
    </source>
</evidence>